<reference evidence="11 13" key="1">
    <citation type="journal article" date="2014" name="Curr. Biol.">
        <title>The genome of the clonal raider ant Cerapachys biroi.</title>
        <authorList>
            <person name="Oxley P.R."/>
            <person name="Ji L."/>
            <person name="Fetter-Pruneda I."/>
            <person name="McKenzie S.K."/>
            <person name="Li C."/>
            <person name="Hu H."/>
            <person name="Zhang G."/>
            <person name="Kronauer D.J."/>
        </authorList>
    </citation>
    <scope>NUCLEOTIDE SEQUENCE [LARGE SCALE GENOMIC DNA]</scope>
</reference>
<evidence type="ECO:0000256" key="2">
    <source>
        <dbReference type="ARBA" id="ARBA00022475"/>
    </source>
</evidence>
<evidence type="ECO:0000313" key="13">
    <source>
        <dbReference type="Proteomes" id="UP000053097"/>
    </source>
</evidence>
<dbReference type="PANTHER" id="PTHR21137:SF35">
    <property type="entry name" value="ODORANT RECEPTOR 19A-RELATED"/>
    <property type="match status" value="1"/>
</dbReference>
<dbReference type="GO" id="GO:0005549">
    <property type="term" value="F:odorant binding"/>
    <property type="evidence" value="ECO:0007669"/>
    <property type="project" value="InterPro"/>
</dbReference>
<keyword evidence="8 10" id="KW-0675">Receptor</keyword>
<gene>
    <name evidence="12" type="ORF">DMN91_004448</name>
    <name evidence="11" type="ORF">X777_09389</name>
</gene>
<keyword evidence="2" id="KW-1003">Cell membrane</keyword>
<evidence type="ECO:0000256" key="6">
    <source>
        <dbReference type="ARBA" id="ARBA00022989"/>
    </source>
</evidence>
<dbReference type="EMBL" id="KK107046">
    <property type="protein sequence ID" value="EZA61768.1"/>
    <property type="molecule type" value="Genomic_DNA"/>
</dbReference>
<evidence type="ECO:0000313" key="11">
    <source>
        <dbReference type="EMBL" id="EZA61768.1"/>
    </source>
</evidence>
<keyword evidence="7 10" id="KW-0472">Membrane</keyword>
<keyword evidence="5 10" id="KW-0552">Olfaction</keyword>
<dbReference type="GO" id="GO:0004984">
    <property type="term" value="F:olfactory receptor activity"/>
    <property type="evidence" value="ECO:0007669"/>
    <property type="project" value="InterPro"/>
</dbReference>
<dbReference type="Proteomes" id="UP000053097">
    <property type="component" value="Unassembled WGS sequence"/>
</dbReference>
<evidence type="ECO:0000256" key="9">
    <source>
        <dbReference type="ARBA" id="ARBA00023224"/>
    </source>
</evidence>
<protein>
    <recommendedName>
        <fullName evidence="10">Odorant receptor</fullName>
    </recommendedName>
</protein>
<sequence length="399" mass="45955">MDFQNVNPLNVWINFISGNLFPMTADDTSFSVLWKIYSILLWLLELVQVCMLIPGCILVPKEKALKDGMVGLVVTFEVTFMVTRIHTCKRLMRQLIQSLNDILHAKDELMRNIVVATLKPMETPLKFYLMAGVLSIIIWSSTPFVLVYQKDVFFYVDFRMPVAYTREPFSTTVFVIGSLVVLMSSIYIFIKKVSVDSYMMHLILMITAQYRYVALKLSMIFQDKVPRDDGNSYNEKKHRLTMDYRAEKDIKALCRHHNTIVQMTLMLRNLLSLNFSLIYVNSIFRFCGIAIMVFAIPSTTLLETTVIIMYASGGIVQLYLLCSCVQQLLDATIEITDKAFHEEWYRYGGLIKRTFIMIIMANNLECKLSTFGKFNLSLPSFMTILNSSYSIALLLLKTN</sequence>
<comment type="subcellular location">
    <subcellularLocation>
        <location evidence="1 10">Cell membrane</location>
        <topology evidence="1 10">Multi-pass membrane protein</topology>
    </subcellularLocation>
</comment>
<reference evidence="12" key="2">
    <citation type="journal article" date="2018" name="Genome Res.">
        <title>The genomic architecture and molecular evolution of ant odorant receptors.</title>
        <authorList>
            <person name="McKenzie S.K."/>
            <person name="Kronauer D.J.C."/>
        </authorList>
    </citation>
    <scope>NUCLEOTIDE SEQUENCE [LARGE SCALE GENOMIC DNA]</scope>
    <source>
        <strain evidence="12">Clonal line C1</strain>
    </source>
</reference>
<dbReference type="Pfam" id="PF02949">
    <property type="entry name" value="7tm_6"/>
    <property type="match status" value="1"/>
</dbReference>
<organism evidence="11 13">
    <name type="scientific">Ooceraea biroi</name>
    <name type="common">Clonal raider ant</name>
    <name type="synonym">Cerapachys biroi</name>
    <dbReference type="NCBI Taxonomy" id="2015173"/>
    <lineage>
        <taxon>Eukaryota</taxon>
        <taxon>Metazoa</taxon>
        <taxon>Ecdysozoa</taxon>
        <taxon>Arthropoda</taxon>
        <taxon>Hexapoda</taxon>
        <taxon>Insecta</taxon>
        <taxon>Pterygota</taxon>
        <taxon>Neoptera</taxon>
        <taxon>Endopterygota</taxon>
        <taxon>Hymenoptera</taxon>
        <taxon>Apocrita</taxon>
        <taxon>Aculeata</taxon>
        <taxon>Formicoidea</taxon>
        <taxon>Formicidae</taxon>
        <taxon>Dorylinae</taxon>
        <taxon>Ooceraea</taxon>
    </lineage>
</organism>
<evidence type="ECO:0000256" key="5">
    <source>
        <dbReference type="ARBA" id="ARBA00022725"/>
    </source>
</evidence>
<evidence type="ECO:0000256" key="3">
    <source>
        <dbReference type="ARBA" id="ARBA00022606"/>
    </source>
</evidence>
<dbReference type="AlphaFoldDB" id="A0A026X109"/>
<feature type="transmembrane region" description="Helical" evidence="10">
    <location>
        <begin position="127"/>
        <end position="149"/>
    </location>
</feature>
<keyword evidence="4 10" id="KW-0812">Transmembrane</keyword>
<keyword evidence="13" id="KW-1185">Reference proteome</keyword>
<evidence type="ECO:0000313" key="12">
    <source>
        <dbReference type="EMBL" id="RLU24238.1"/>
    </source>
</evidence>
<evidence type="ECO:0000256" key="7">
    <source>
        <dbReference type="ARBA" id="ARBA00023136"/>
    </source>
</evidence>
<keyword evidence="6 10" id="KW-1133">Transmembrane helix</keyword>
<keyword evidence="9 10" id="KW-0807">Transducer</keyword>
<dbReference type="GO" id="GO:0007165">
    <property type="term" value="P:signal transduction"/>
    <property type="evidence" value="ECO:0007669"/>
    <property type="project" value="UniProtKB-KW"/>
</dbReference>
<dbReference type="OrthoDB" id="8185860at2759"/>
<evidence type="ECO:0000256" key="8">
    <source>
        <dbReference type="ARBA" id="ARBA00023170"/>
    </source>
</evidence>
<evidence type="ECO:0000256" key="10">
    <source>
        <dbReference type="RuleBase" id="RU351113"/>
    </source>
</evidence>
<name>A0A026X109_OOCBI</name>
<dbReference type="Proteomes" id="UP000279307">
    <property type="component" value="Chromosome 4"/>
</dbReference>
<feature type="transmembrane region" description="Helical" evidence="10">
    <location>
        <begin position="273"/>
        <end position="295"/>
    </location>
</feature>
<comment type="caution">
    <text evidence="10">Lacks conserved residue(s) required for the propagation of feature annotation.</text>
</comment>
<proteinExistence type="inferred from homology"/>
<dbReference type="InterPro" id="IPR004117">
    <property type="entry name" value="7tm6_olfct_rcpt"/>
</dbReference>
<comment type="similarity">
    <text evidence="10">Belongs to the insect chemoreceptor superfamily. Heteromeric odorant receptor channel (TC 1.A.69) family.</text>
</comment>
<feature type="transmembrane region" description="Helical" evidence="10">
    <location>
        <begin position="307"/>
        <end position="329"/>
    </location>
</feature>
<reference evidence="12" key="3">
    <citation type="submission" date="2018-07" db="EMBL/GenBank/DDBJ databases">
        <authorList>
            <person name="Mckenzie S.K."/>
            <person name="Kronauer D.J.C."/>
        </authorList>
    </citation>
    <scope>NUCLEOTIDE SEQUENCE</scope>
    <source>
        <strain evidence="12">Clonal line C1</strain>
    </source>
</reference>
<feature type="transmembrane region" description="Helical" evidence="10">
    <location>
        <begin position="36"/>
        <end position="59"/>
    </location>
</feature>
<feature type="transmembrane region" description="Helical" evidence="10">
    <location>
        <begin position="169"/>
        <end position="190"/>
    </location>
</feature>
<dbReference type="OMA" id="FFYVDFR"/>
<dbReference type="GO" id="GO:0005886">
    <property type="term" value="C:plasma membrane"/>
    <property type="evidence" value="ECO:0007669"/>
    <property type="project" value="UniProtKB-SubCell"/>
</dbReference>
<dbReference type="PANTHER" id="PTHR21137">
    <property type="entry name" value="ODORANT RECEPTOR"/>
    <property type="match status" value="1"/>
</dbReference>
<evidence type="ECO:0000256" key="1">
    <source>
        <dbReference type="ARBA" id="ARBA00004651"/>
    </source>
</evidence>
<accession>A0A026X109</accession>
<keyword evidence="3 10" id="KW-0716">Sensory transduction</keyword>
<feature type="transmembrane region" description="Helical" evidence="10">
    <location>
        <begin position="376"/>
        <end position="396"/>
    </location>
</feature>
<evidence type="ECO:0000256" key="4">
    <source>
        <dbReference type="ARBA" id="ARBA00022692"/>
    </source>
</evidence>
<dbReference type="EMBL" id="QOIP01000004">
    <property type="protein sequence ID" value="RLU24238.1"/>
    <property type="molecule type" value="Genomic_DNA"/>
</dbReference>